<name>A0A5B2VT58_9HYPH</name>
<dbReference type="InterPro" id="IPR022764">
    <property type="entry name" value="Peptidase_S54_rhomboid_dom"/>
</dbReference>
<evidence type="ECO:0000313" key="9">
    <source>
        <dbReference type="EMBL" id="KAA2242195.1"/>
    </source>
</evidence>
<evidence type="ECO:0000259" key="8">
    <source>
        <dbReference type="Pfam" id="PF01694"/>
    </source>
</evidence>
<accession>A0A5B2VT58</accession>
<reference evidence="9 10" key="1">
    <citation type="submission" date="2019-09" db="EMBL/GenBank/DDBJ databases">
        <title>Salinarimonas rosea gen. nov., sp. nov., a new member of the a-2 subgroup of the Proteobacteria.</title>
        <authorList>
            <person name="Liu J."/>
        </authorList>
    </citation>
    <scope>NUCLEOTIDE SEQUENCE [LARGE SCALE GENOMIC DNA]</scope>
    <source>
        <strain evidence="9 10">BN140002</strain>
    </source>
</reference>
<dbReference type="InterPro" id="IPR035952">
    <property type="entry name" value="Rhomboid-like_sf"/>
</dbReference>
<dbReference type="Gene3D" id="1.20.1540.10">
    <property type="entry name" value="Rhomboid-like"/>
    <property type="match status" value="1"/>
</dbReference>
<keyword evidence="6 7" id="KW-0472">Membrane</keyword>
<dbReference type="PANTHER" id="PTHR43731">
    <property type="entry name" value="RHOMBOID PROTEASE"/>
    <property type="match status" value="1"/>
</dbReference>
<dbReference type="GO" id="GO:0006508">
    <property type="term" value="P:proteolysis"/>
    <property type="evidence" value="ECO:0007669"/>
    <property type="project" value="UniProtKB-KW"/>
</dbReference>
<protein>
    <submittedName>
        <fullName evidence="9">Rhomboid family intramembrane serine protease</fullName>
    </submittedName>
</protein>
<evidence type="ECO:0000256" key="5">
    <source>
        <dbReference type="ARBA" id="ARBA00022989"/>
    </source>
</evidence>
<feature type="transmembrane region" description="Helical" evidence="7">
    <location>
        <begin position="12"/>
        <end position="32"/>
    </location>
</feature>
<evidence type="ECO:0000313" key="10">
    <source>
        <dbReference type="Proteomes" id="UP000323142"/>
    </source>
</evidence>
<comment type="subcellular location">
    <subcellularLocation>
        <location evidence="1">Membrane</location>
        <topology evidence="1">Multi-pass membrane protein</topology>
    </subcellularLocation>
</comment>
<evidence type="ECO:0000256" key="2">
    <source>
        <dbReference type="ARBA" id="ARBA00009045"/>
    </source>
</evidence>
<dbReference type="GO" id="GO:0004252">
    <property type="term" value="F:serine-type endopeptidase activity"/>
    <property type="evidence" value="ECO:0007669"/>
    <property type="project" value="InterPro"/>
</dbReference>
<evidence type="ECO:0000256" key="7">
    <source>
        <dbReference type="SAM" id="Phobius"/>
    </source>
</evidence>
<feature type="transmembrane region" description="Helical" evidence="7">
    <location>
        <begin position="106"/>
        <end position="125"/>
    </location>
</feature>
<feature type="transmembrane region" description="Helical" evidence="7">
    <location>
        <begin position="238"/>
        <end position="257"/>
    </location>
</feature>
<dbReference type="Pfam" id="PF01694">
    <property type="entry name" value="Rhomboid"/>
    <property type="match status" value="1"/>
</dbReference>
<dbReference type="RefSeq" id="WP_149815466.1">
    <property type="nucleotide sequence ID" value="NZ_VUOA01000006.1"/>
</dbReference>
<keyword evidence="5 7" id="KW-1133">Transmembrane helix</keyword>
<evidence type="ECO:0000256" key="4">
    <source>
        <dbReference type="ARBA" id="ARBA00022801"/>
    </source>
</evidence>
<feature type="transmembrane region" description="Helical" evidence="7">
    <location>
        <begin position="161"/>
        <end position="189"/>
    </location>
</feature>
<dbReference type="GO" id="GO:0016020">
    <property type="term" value="C:membrane"/>
    <property type="evidence" value="ECO:0007669"/>
    <property type="project" value="UniProtKB-SubCell"/>
</dbReference>
<feature type="transmembrane region" description="Helical" evidence="7">
    <location>
        <begin position="137"/>
        <end position="155"/>
    </location>
</feature>
<keyword evidence="3 7" id="KW-0812">Transmembrane</keyword>
<sequence>MSERPYSPGREPMFNLPGVVILTAGLLAAIHVGRGLLSPETDFRLLLELAFVPARWSLAFGSGGLDAVATELATRGAEEARDLAGLASIVLADGEAKVWTAATYGLLHASWAHLLSNAVWLVAFGTPVARRLGPARFLGLTLAAVLAGAGAHFLADPYAVVPMIGASGGVSGLVAAAAWFVFTPVPPWIPLEPHERPRQTLRAIAGNPRVLGFLGVWLAVDIAVGLLAGPLGIAGGAIAWQAHIGGLLAGLALFPLLDPLRDAVGVPDRDEADRG</sequence>
<feature type="domain" description="Peptidase S54 rhomboid" evidence="8">
    <location>
        <begin position="96"/>
        <end position="254"/>
    </location>
</feature>
<dbReference type="InterPro" id="IPR050925">
    <property type="entry name" value="Rhomboid_protease_S54"/>
</dbReference>
<keyword evidence="10" id="KW-1185">Reference proteome</keyword>
<dbReference type="SUPFAM" id="SSF144091">
    <property type="entry name" value="Rhomboid-like"/>
    <property type="match status" value="1"/>
</dbReference>
<keyword evidence="4" id="KW-0378">Hydrolase</keyword>
<evidence type="ECO:0000256" key="6">
    <source>
        <dbReference type="ARBA" id="ARBA00023136"/>
    </source>
</evidence>
<reference evidence="9 10" key="2">
    <citation type="submission" date="2019-09" db="EMBL/GenBank/DDBJ databases">
        <authorList>
            <person name="Jin C."/>
        </authorList>
    </citation>
    <scope>NUCLEOTIDE SEQUENCE [LARGE SCALE GENOMIC DNA]</scope>
    <source>
        <strain evidence="9 10">BN140002</strain>
    </source>
</reference>
<dbReference type="EMBL" id="VUOA01000006">
    <property type="protein sequence ID" value="KAA2242195.1"/>
    <property type="molecule type" value="Genomic_DNA"/>
</dbReference>
<dbReference type="Proteomes" id="UP000323142">
    <property type="component" value="Unassembled WGS sequence"/>
</dbReference>
<keyword evidence="9" id="KW-0645">Protease</keyword>
<dbReference type="PANTHER" id="PTHR43731:SF14">
    <property type="entry name" value="PRESENILIN-ASSOCIATED RHOMBOID-LIKE PROTEIN, MITOCHONDRIAL"/>
    <property type="match status" value="1"/>
</dbReference>
<dbReference type="AlphaFoldDB" id="A0A5B2VT58"/>
<dbReference type="OrthoDB" id="9797190at2"/>
<gene>
    <name evidence="9" type="ORF">F0L46_02590</name>
</gene>
<feature type="transmembrane region" description="Helical" evidence="7">
    <location>
        <begin position="210"/>
        <end position="232"/>
    </location>
</feature>
<evidence type="ECO:0000256" key="3">
    <source>
        <dbReference type="ARBA" id="ARBA00022692"/>
    </source>
</evidence>
<evidence type="ECO:0000256" key="1">
    <source>
        <dbReference type="ARBA" id="ARBA00004141"/>
    </source>
</evidence>
<proteinExistence type="inferred from homology"/>
<organism evidence="9 10">
    <name type="scientific">Salinarimonas soli</name>
    <dbReference type="NCBI Taxonomy" id="1638099"/>
    <lineage>
        <taxon>Bacteria</taxon>
        <taxon>Pseudomonadati</taxon>
        <taxon>Pseudomonadota</taxon>
        <taxon>Alphaproteobacteria</taxon>
        <taxon>Hyphomicrobiales</taxon>
        <taxon>Salinarimonadaceae</taxon>
        <taxon>Salinarimonas</taxon>
    </lineage>
</organism>
<comment type="similarity">
    <text evidence="2">Belongs to the peptidase S54 family.</text>
</comment>
<comment type="caution">
    <text evidence="9">The sequence shown here is derived from an EMBL/GenBank/DDBJ whole genome shotgun (WGS) entry which is preliminary data.</text>
</comment>